<evidence type="ECO:0000313" key="1">
    <source>
        <dbReference type="EMBL" id="RVU42143.1"/>
    </source>
</evidence>
<comment type="caution">
    <text evidence="1">The sequence shown here is derived from an EMBL/GenBank/DDBJ whole genome shotgun (WGS) entry which is preliminary data.</text>
</comment>
<keyword evidence="2" id="KW-1185">Reference proteome</keyword>
<accession>A0ABY0CPP0</accession>
<dbReference type="Proteomes" id="UP000282926">
    <property type="component" value="Unassembled WGS sequence"/>
</dbReference>
<proteinExistence type="predicted"/>
<dbReference type="Gene3D" id="3.40.50.12580">
    <property type="match status" value="1"/>
</dbReference>
<evidence type="ECO:0000313" key="2">
    <source>
        <dbReference type="Proteomes" id="UP000282926"/>
    </source>
</evidence>
<sequence>MSAPIPVLFPVETINRELDFRLAMAVQAARAHNRIYIGQHETLMRLCRLLDHGVYFGKNAIRPHFPDRLDDYNLLKSRNFRFIHLDTEGAVYPGTEERWREVLHSRIDPRHLAADDFLLTWGDFQRDTYRARAPHLAEHIQTTGHPGFDLYLPRWRPYFEADTARQRHRYGDFILINTNLARTNNRMGRDFVFSAYNGFDPENSASRRRTIESWARQTEQLSRFVRLVHELSLRFRHQPIVLRPHPSEDPALYERIFAGLPHVHVLHEGSVAPWLLAARCVIHDGCTTGLEAHLAGRPVINFNPGELAGTEPLFLPNLFGQRCANIDEVLDAVASLTRRPPEPRKAAVHPALHRDASPVAAPDDPRALALLHNFRAEAMPLTLEILHNAQRGLHPDRPPSDALILAEELASRAVEATKSLARPLSPRHRVANAYARGKFPGFEPRDIARRLARIQALVGRSVTHRVFSPGLIILETR</sequence>
<gene>
    <name evidence="1" type="ORF">EA187_17550</name>
</gene>
<dbReference type="RefSeq" id="WP_127781097.1">
    <property type="nucleotide sequence ID" value="NZ_SADD01000014.1"/>
</dbReference>
<organism evidence="1 2">
    <name type="scientific">Lujinxingia sediminis</name>
    <dbReference type="NCBI Taxonomy" id="2480984"/>
    <lineage>
        <taxon>Bacteria</taxon>
        <taxon>Deltaproteobacteria</taxon>
        <taxon>Bradymonadales</taxon>
        <taxon>Lujinxingiaceae</taxon>
        <taxon>Lujinxingia</taxon>
    </lineage>
</organism>
<dbReference type="NCBIfam" id="TIGR04396">
    <property type="entry name" value="surf_polysacc"/>
    <property type="match status" value="1"/>
</dbReference>
<protein>
    <recommendedName>
        <fullName evidence="3">Surface carbohydrate biosynthesis protein</fullName>
    </recommendedName>
</protein>
<dbReference type="InterPro" id="IPR030906">
    <property type="entry name" value="Surf_polysacc"/>
</dbReference>
<name>A0ABY0CPP0_9DELT</name>
<dbReference type="InterPro" id="IPR043148">
    <property type="entry name" value="TagF_C"/>
</dbReference>
<reference evidence="1 2" key="1">
    <citation type="submission" date="2019-01" db="EMBL/GenBank/DDBJ databases">
        <title>Lujinxingia litoralis gen. nov., sp. nov. and Lujinxingia sediminis gen. nov., sp. nov., new members in the order Bradymonadales, isolated from coastal sediment.</title>
        <authorList>
            <person name="Li C.-M."/>
        </authorList>
    </citation>
    <scope>NUCLEOTIDE SEQUENCE [LARGE SCALE GENOMIC DNA]</scope>
    <source>
        <strain evidence="1 2">SEH01</strain>
    </source>
</reference>
<evidence type="ECO:0008006" key="3">
    <source>
        <dbReference type="Google" id="ProtNLM"/>
    </source>
</evidence>
<dbReference type="SUPFAM" id="SSF53756">
    <property type="entry name" value="UDP-Glycosyltransferase/glycogen phosphorylase"/>
    <property type="match status" value="1"/>
</dbReference>
<dbReference type="EMBL" id="SADD01000014">
    <property type="protein sequence ID" value="RVU42143.1"/>
    <property type="molecule type" value="Genomic_DNA"/>
</dbReference>